<comment type="caution">
    <text evidence="5">The sequence shown here is derived from an EMBL/GenBank/DDBJ whole genome shotgun (WGS) entry which is preliminary data.</text>
</comment>
<dbReference type="AlphaFoldDB" id="A0A4R8DYW0"/>
<organism evidence="5 6">
    <name type="scientific">Dinghuibacter silviterrae</name>
    <dbReference type="NCBI Taxonomy" id="1539049"/>
    <lineage>
        <taxon>Bacteria</taxon>
        <taxon>Pseudomonadati</taxon>
        <taxon>Bacteroidota</taxon>
        <taxon>Chitinophagia</taxon>
        <taxon>Chitinophagales</taxon>
        <taxon>Chitinophagaceae</taxon>
        <taxon>Dinghuibacter</taxon>
    </lineage>
</organism>
<dbReference type="Gene3D" id="3.30.565.10">
    <property type="entry name" value="Histidine kinase-like ATPase, C-terminal domain"/>
    <property type="match status" value="1"/>
</dbReference>
<dbReference type="Gene3D" id="2.60.40.10">
    <property type="entry name" value="Immunoglobulins"/>
    <property type="match status" value="1"/>
</dbReference>
<dbReference type="InterPro" id="IPR011110">
    <property type="entry name" value="Reg_prop"/>
</dbReference>
<feature type="transmembrane region" description="Helical" evidence="2">
    <location>
        <begin position="742"/>
        <end position="760"/>
    </location>
</feature>
<dbReference type="InterPro" id="IPR036097">
    <property type="entry name" value="HisK_dim/P_sf"/>
</dbReference>
<dbReference type="CDD" id="cd00075">
    <property type="entry name" value="HATPase"/>
    <property type="match status" value="1"/>
</dbReference>
<dbReference type="SUPFAM" id="SSF63829">
    <property type="entry name" value="Calcium-dependent phosphotriesterase"/>
    <property type="match status" value="1"/>
</dbReference>
<dbReference type="InterPro" id="IPR013783">
    <property type="entry name" value="Ig-like_fold"/>
</dbReference>
<dbReference type="InterPro" id="IPR015943">
    <property type="entry name" value="WD40/YVTN_repeat-like_dom_sf"/>
</dbReference>
<dbReference type="PANTHER" id="PTHR43547">
    <property type="entry name" value="TWO-COMPONENT HISTIDINE KINASE"/>
    <property type="match status" value="1"/>
</dbReference>
<keyword evidence="3" id="KW-0732">Signal</keyword>
<keyword evidence="2" id="KW-0472">Membrane</keyword>
<evidence type="ECO:0000259" key="4">
    <source>
        <dbReference type="PROSITE" id="PS50109"/>
    </source>
</evidence>
<dbReference type="InterPro" id="IPR005467">
    <property type="entry name" value="His_kinase_dom"/>
</dbReference>
<keyword evidence="2" id="KW-1133">Transmembrane helix</keyword>
<accession>A0A4R8DYW0</accession>
<keyword evidence="6" id="KW-1185">Reference proteome</keyword>
<dbReference type="SMART" id="SM00387">
    <property type="entry name" value="HATPase_c"/>
    <property type="match status" value="1"/>
</dbReference>
<dbReference type="SUPFAM" id="SSF47384">
    <property type="entry name" value="Homodimeric domain of signal transducing histidine kinase"/>
    <property type="match status" value="1"/>
</dbReference>
<evidence type="ECO:0000313" key="5">
    <source>
        <dbReference type="EMBL" id="TDX02401.1"/>
    </source>
</evidence>
<evidence type="ECO:0000256" key="2">
    <source>
        <dbReference type="SAM" id="Phobius"/>
    </source>
</evidence>
<dbReference type="OrthoDB" id="8676692at2"/>
<feature type="chain" id="PRO_5020581656" evidence="3">
    <location>
        <begin position="24"/>
        <end position="1005"/>
    </location>
</feature>
<dbReference type="SUPFAM" id="SSF55874">
    <property type="entry name" value="ATPase domain of HSP90 chaperone/DNA topoisomerase II/histidine kinase"/>
    <property type="match status" value="1"/>
</dbReference>
<proteinExistence type="predicted"/>
<keyword evidence="2" id="KW-0812">Transmembrane</keyword>
<dbReference type="InterPro" id="IPR036890">
    <property type="entry name" value="HATPase_C_sf"/>
</dbReference>
<feature type="signal peptide" evidence="3">
    <location>
        <begin position="1"/>
        <end position="23"/>
    </location>
</feature>
<protein>
    <submittedName>
        <fullName evidence="5">Signal transduction histidine kinase</fullName>
    </submittedName>
</protein>
<dbReference type="GO" id="GO:0000155">
    <property type="term" value="F:phosphorelay sensor kinase activity"/>
    <property type="evidence" value="ECO:0007669"/>
    <property type="project" value="InterPro"/>
</dbReference>
<evidence type="ECO:0000313" key="6">
    <source>
        <dbReference type="Proteomes" id="UP000294498"/>
    </source>
</evidence>
<keyword evidence="5" id="KW-0808">Transferase</keyword>
<dbReference type="Gene3D" id="1.10.287.130">
    <property type="match status" value="1"/>
</dbReference>
<dbReference type="Pfam" id="PF02518">
    <property type="entry name" value="HATPase_c"/>
    <property type="match status" value="1"/>
</dbReference>
<feature type="domain" description="Histidine kinase" evidence="4">
    <location>
        <begin position="798"/>
        <end position="1005"/>
    </location>
</feature>
<evidence type="ECO:0000256" key="1">
    <source>
        <dbReference type="ARBA" id="ARBA00022553"/>
    </source>
</evidence>
<reference evidence="5 6" key="1">
    <citation type="submission" date="2019-03" db="EMBL/GenBank/DDBJ databases">
        <title>Genomic Encyclopedia of Type Strains, Phase IV (KMG-IV): sequencing the most valuable type-strain genomes for metagenomic binning, comparative biology and taxonomic classification.</title>
        <authorList>
            <person name="Goeker M."/>
        </authorList>
    </citation>
    <scope>NUCLEOTIDE SEQUENCE [LARGE SCALE GENOMIC DNA]</scope>
    <source>
        <strain evidence="5 6">DSM 100059</strain>
    </source>
</reference>
<evidence type="ECO:0000256" key="3">
    <source>
        <dbReference type="SAM" id="SignalP"/>
    </source>
</evidence>
<dbReference type="RefSeq" id="WP_133995014.1">
    <property type="nucleotide sequence ID" value="NZ_SODV01000001.1"/>
</dbReference>
<sequence>MAHRVRSLLLLWVYLLASFVSRGQTTSSGYSITNYNSDNALPQNSINGMAFDRNGFLWMATEMGLVRFDGLHFREYNSGNTPLLTSNRIAGISVEPSTGRIITEPLFNTRRIFTITDDYQLKVDSALSADPHQANFRNDTRFSFDNLYNRWAARDTGVFGGLFDGLEYNADLLTVGDHQAYVRKINRYYFLDDRTADVRLLSGITGHALKVQFIVGDLYVFVDMQNRLYAFRNGEPKPMTGSPRLLELLKRVGVTGPYPVQASLRWARDTCHSFFVYKGNILLLNARHGVVDFDTLAANTSIGSVNCMIYDERNKIIYAGTAISGLYILKKQEFQRLGFTSDNYAINSLYAQVELPDGRLLTGSGVLDTHKPVNIPAPGLYDRMALFKSSDDSIWYSSYGYVRKMDAGLKHSTAIQYIGLGGWMTSIVEAPNKDILFCAAKLFRWRAGKVTVLLDHLSPPSETFVIRLMNPHELWLGTVSGLFSYDLDRGTVKRLPGLRKATVRTIYTARDGSTWIGTYGQGFYKYVQSHFVRMPVDPGNNLATINSIMEDKQGFFWLSTNKGLYRVSENELNQYAAGAMDNVFYYYFDKSSGFGSNEFNGACVPIMTGSGYFSLPSLDGLIQFKPESITVNTPDRSIFIDRVSPTNKTVLPAGYFNQAQDAGPLIFSISSPYFGNPANLRLDYSIPELDTNWHPLPSDGKLILTGLHNGRYRLTVRKQEPFAKYVYATVEWTILPYWYETIWAYLLAAALLASVFFFIFRLRYIRQVKRAEQLEQKVAERTVALSLSNEVKEKMIAIILHDFRSPLRFLHMLAVRISENYKKASEAELREMLLMFRNATRELFEFAQDFLVWSNAQREGFIVKQEPIVLRKIVEEIVQLYETGADIRNNAVHNLVPDSVTLVSDAHILKLIIRNLTDNANKYTLNGEIKIEAFESAGRLHITITDSGRSMSRDQIDQILNTPYQAGSNTQGFGYKIVLELLDRIQGELAIDAPGVTGNRVTLLF</sequence>
<keyword evidence="1" id="KW-0597">Phosphoprotein</keyword>
<dbReference type="PROSITE" id="PS50109">
    <property type="entry name" value="HIS_KIN"/>
    <property type="match status" value="1"/>
</dbReference>
<dbReference type="Gene3D" id="2.130.10.10">
    <property type="entry name" value="YVTN repeat-like/Quinoprotein amine dehydrogenase"/>
    <property type="match status" value="2"/>
</dbReference>
<dbReference type="Proteomes" id="UP000294498">
    <property type="component" value="Unassembled WGS sequence"/>
</dbReference>
<dbReference type="PANTHER" id="PTHR43547:SF2">
    <property type="entry name" value="HYBRID SIGNAL TRANSDUCTION HISTIDINE KINASE C"/>
    <property type="match status" value="1"/>
</dbReference>
<name>A0A4R8DYW0_9BACT</name>
<dbReference type="Pfam" id="PF07494">
    <property type="entry name" value="Reg_prop"/>
    <property type="match status" value="1"/>
</dbReference>
<gene>
    <name evidence="5" type="ORF">EDB95_3459</name>
</gene>
<dbReference type="EMBL" id="SODV01000001">
    <property type="protein sequence ID" value="TDX02401.1"/>
    <property type="molecule type" value="Genomic_DNA"/>
</dbReference>
<keyword evidence="5" id="KW-0418">Kinase</keyword>
<dbReference type="InterPro" id="IPR003594">
    <property type="entry name" value="HATPase_dom"/>
</dbReference>